<gene>
    <name evidence="1" type="ORF">M3P05_02625</name>
</gene>
<protein>
    <submittedName>
        <fullName evidence="1">Uncharacterized protein</fullName>
    </submittedName>
</protein>
<keyword evidence="2" id="KW-1185">Reference proteome</keyword>
<dbReference type="RefSeq" id="WP_249697675.1">
    <property type="nucleotide sequence ID" value="NZ_JAMFLX010000002.1"/>
</dbReference>
<accession>A0ABT0PBT2</accession>
<organism evidence="1 2">
    <name type="scientific">Parendozoicomonas callyspongiae</name>
    <dbReference type="NCBI Taxonomy" id="2942213"/>
    <lineage>
        <taxon>Bacteria</taxon>
        <taxon>Pseudomonadati</taxon>
        <taxon>Pseudomonadota</taxon>
        <taxon>Gammaproteobacteria</taxon>
        <taxon>Oceanospirillales</taxon>
        <taxon>Endozoicomonadaceae</taxon>
        <taxon>Parendozoicomonas</taxon>
    </lineage>
</organism>
<evidence type="ECO:0000313" key="1">
    <source>
        <dbReference type="EMBL" id="MCL6268845.1"/>
    </source>
</evidence>
<proteinExistence type="predicted"/>
<sequence length="51" mass="5446">MSGLKATSAGRNRQMFIIDGSVIQAGLGPRIGEVALKLAKQMYIMEPTAKP</sequence>
<name>A0ABT0PBT2_9GAMM</name>
<evidence type="ECO:0000313" key="2">
    <source>
        <dbReference type="Proteomes" id="UP001203338"/>
    </source>
</evidence>
<dbReference type="Proteomes" id="UP001203338">
    <property type="component" value="Unassembled WGS sequence"/>
</dbReference>
<reference evidence="1 2" key="1">
    <citation type="submission" date="2022-05" db="EMBL/GenBank/DDBJ databases">
        <authorList>
            <person name="Park J.-S."/>
        </authorList>
    </citation>
    <scope>NUCLEOTIDE SEQUENCE [LARGE SCALE GENOMIC DNA]</scope>
    <source>
        <strain evidence="1 2">2012CJ34-2</strain>
    </source>
</reference>
<dbReference type="Gene3D" id="3.40.50.1980">
    <property type="entry name" value="Nitrogenase molybdenum iron protein domain"/>
    <property type="match status" value="1"/>
</dbReference>
<comment type="caution">
    <text evidence="1">The sequence shown here is derived from an EMBL/GenBank/DDBJ whole genome shotgun (WGS) entry which is preliminary data.</text>
</comment>
<dbReference type="EMBL" id="JAMFLX010000002">
    <property type="protein sequence ID" value="MCL6268845.1"/>
    <property type="molecule type" value="Genomic_DNA"/>
</dbReference>